<dbReference type="Proteomes" id="UP001597344">
    <property type="component" value="Unassembled WGS sequence"/>
</dbReference>
<keyword evidence="2" id="KW-1185">Reference proteome</keyword>
<dbReference type="EMBL" id="JBHUHY010000004">
    <property type="protein sequence ID" value="MFD2186749.1"/>
    <property type="molecule type" value="Genomic_DNA"/>
</dbReference>
<comment type="caution">
    <text evidence="1">The sequence shown here is derived from an EMBL/GenBank/DDBJ whole genome shotgun (WGS) entry which is preliminary data.</text>
</comment>
<organism evidence="1 2">
    <name type="scientific">Aquimarina celericrescens</name>
    <dbReference type="NCBI Taxonomy" id="1964542"/>
    <lineage>
        <taxon>Bacteria</taxon>
        <taxon>Pseudomonadati</taxon>
        <taxon>Bacteroidota</taxon>
        <taxon>Flavobacteriia</taxon>
        <taxon>Flavobacteriales</taxon>
        <taxon>Flavobacteriaceae</taxon>
        <taxon>Aquimarina</taxon>
    </lineage>
</organism>
<dbReference type="RefSeq" id="WP_378319748.1">
    <property type="nucleotide sequence ID" value="NZ_JBHUHY010000004.1"/>
</dbReference>
<sequence length="47" mass="4848">MLKDISNLGRPLNSKELKSIKGGNDGPCVYCFCAPGGGGGNCCCVNR</sequence>
<evidence type="ECO:0000313" key="2">
    <source>
        <dbReference type="Proteomes" id="UP001597344"/>
    </source>
</evidence>
<accession>A0ABW5AUS6</accession>
<protein>
    <recommendedName>
        <fullName evidence="3">Bacteriocin</fullName>
    </recommendedName>
</protein>
<reference evidence="2" key="1">
    <citation type="journal article" date="2019" name="Int. J. Syst. Evol. Microbiol.">
        <title>The Global Catalogue of Microorganisms (GCM) 10K type strain sequencing project: providing services to taxonomists for standard genome sequencing and annotation.</title>
        <authorList>
            <consortium name="The Broad Institute Genomics Platform"/>
            <consortium name="The Broad Institute Genome Sequencing Center for Infectious Disease"/>
            <person name="Wu L."/>
            <person name="Ma J."/>
        </authorList>
    </citation>
    <scope>NUCLEOTIDE SEQUENCE [LARGE SCALE GENOMIC DNA]</scope>
    <source>
        <strain evidence="2">DT92</strain>
    </source>
</reference>
<evidence type="ECO:0008006" key="3">
    <source>
        <dbReference type="Google" id="ProtNLM"/>
    </source>
</evidence>
<name>A0ABW5AUS6_9FLAO</name>
<gene>
    <name evidence="1" type="ORF">ACFSJT_08090</name>
</gene>
<proteinExistence type="predicted"/>
<evidence type="ECO:0000313" key="1">
    <source>
        <dbReference type="EMBL" id="MFD2186749.1"/>
    </source>
</evidence>